<dbReference type="AlphaFoldDB" id="A0A2V2N704"/>
<accession>A0A2V2N704</accession>
<gene>
    <name evidence="1" type="ORF">DLD82_14200</name>
</gene>
<comment type="caution">
    <text evidence="1">The sequence shown here is derived from an EMBL/GenBank/DDBJ whole genome shotgun (WGS) entry which is preliminary data.</text>
</comment>
<protein>
    <submittedName>
        <fullName evidence="1">Uncharacterized protein</fullName>
    </submittedName>
</protein>
<name>A0A2V2N704_9EURY</name>
<evidence type="ECO:0000313" key="1">
    <source>
        <dbReference type="EMBL" id="PWR71053.1"/>
    </source>
</evidence>
<dbReference type="GeneID" id="97608991"/>
<reference evidence="1 2" key="1">
    <citation type="submission" date="2018-05" db="EMBL/GenBank/DDBJ databases">
        <title>Draft genome of Methanospirillum stamsii Pt1.</title>
        <authorList>
            <person name="Dueholm M.S."/>
            <person name="Nielsen P.H."/>
            <person name="Bakmann L.F."/>
            <person name="Otzen D.E."/>
        </authorList>
    </citation>
    <scope>NUCLEOTIDE SEQUENCE [LARGE SCALE GENOMIC DNA]</scope>
    <source>
        <strain evidence="1 2">Pt1</strain>
    </source>
</reference>
<evidence type="ECO:0000313" key="2">
    <source>
        <dbReference type="Proteomes" id="UP000245934"/>
    </source>
</evidence>
<dbReference type="OrthoDB" id="118054at2157"/>
<sequence length="743" mass="85080">MNSDNQSVISDYLLKTLGIHNDPYTIKKAAFTISIHENSVFMDLITLSSMHQILIWTVSDQIIEDTLVRERLEFYLHATGAICGVICSESTKIQIINTPIRPGWRSEIIPVQEIISDTVIIEHPVFSEVLDQYLDTIWKTVSRVYFQSYGENEKKLRRLAILSAVLEILLRRIGGKITSDSDDILENSLFFYLVQFGSTIPYYSQQQVNTSVFDKEVRRKMIQSGLSLPIPQRLAIPCIDPILLVRGIHRLLSRIKTKENKKKIEKVSDCDPDSYLLSPVFSSIFHDIISRNPSIDAIFDPFSGRGEIVLLFARFLGLKCNELNKRLKNLSSAVYCSDNSISSILITRFGLALTIIGGDFSTPELVKPAHNESISQLIKHTRIGSCFFSPEVTDEFLSENEKRTAELTYRPLFTGWPDIPPKTSVLVITAPSGHVDLKIPEIRQFLCKKYNSYSTEPSFSTIAAENILLTIPYPAFIFIRRTWLSESTSEPFRRWVRKNRISKIVIDDSTKNPNDELWTCLIADSISPDIEIIRTNKNGKTKSFRIEKRELSLHGGWSLTDPSSSLILDLIRDDSIPLSEYCLGALYLHDEIKEFFEDDFWISCIAREDVLIIKSGNKPDPESAIIMKGTDNFLEGVLTSSVLQYYWKHTQDVGDGKNPPVAISLLPICRPDWYDEEEQTLVHEISNCMKKRSFLLQKLKYSQSYHDTLRIQKKITDLERNRDKMVSILYKIPENISLKYLIY</sequence>
<keyword evidence="2" id="KW-1185">Reference proteome</keyword>
<proteinExistence type="predicted"/>
<organism evidence="1 2">
    <name type="scientific">Methanospirillum stamsii</name>
    <dbReference type="NCBI Taxonomy" id="1277351"/>
    <lineage>
        <taxon>Archaea</taxon>
        <taxon>Methanobacteriati</taxon>
        <taxon>Methanobacteriota</taxon>
        <taxon>Stenosarchaea group</taxon>
        <taxon>Methanomicrobia</taxon>
        <taxon>Methanomicrobiales</taxon>
        <taxon>Methanospirillaceae</taxon>
        <taxon>Methanospirillum</taxon>
    </lineage>
</organism>
<dbReference type="Proteomes" id="UP000245934">
    <property type="component" value="Unassembled WGS sequence"/>
</dbReference>
<dbReference type="RefSeq" id="WP_109941789.1">
    <property type="nucleotide sequence ID" value="NZ_CP176366.1"/>
</dbReference>
<dbReference type="EMBL" id="QGMZ01000038">
    <property type="protein sequence ID" value="PWR71053.1"/>
    <property type="molecule type" value="Genomic_DNA"/>
</dbReference>